<proteinExistence type="predicted"/>
<dbReference type="EMBL" id="UYRT01078013">
    <property type="protein sequence ID" value="VDN17556.1"/>
    <property type="molecule type" value="Genomic_DNA"/>
</dbReference>
<accession>A0A183DP80</accession>
<evidence type="ECO:0000313" key="3">
    <source>
        <dbReference type="WBParaSite" id="GPUH_0001053401-mRNA-1"/>
    </source>
</evidence>
<gene>
    <name evidence="1" type="ORF">GPUH_LOCUS10521</name>
</gene>
<keyword evidence="2" id="KW-1185">Reference proteome</keyword>
<dbReference type="AlphaFoldDB" id="A0A183DP80"/>
<dbReference type="WBParaSite" id="GPUH_0001053401-mRNA-1">
    <property type="protein sequence ID" value="GPUH_0001053401-mRNA-1"/>
    <property type="gene ID" value="GPUH_0001053401"/>
</dbReference>
<dbReference type="Proteomes" id="UP000271098">
    <property type="component" value="Unassembled WGS sequence"/>
</dbReference>
<evidence type="ECO:0000313" key="1">
    <source>
        <dbReference type="EMBL" id="VDN17556.1"/>
    </source>
</evidence>
<name>A0A183DP80_9BILA</name>
<evidence type="ECO:0000313" key="2">
    <source>
        <dbReference type="Proteomes" id="UP000271098"/>
    </source>
</evidence>
<protein>
    <submittedName>
        <fullName evidence="3">DUF1534 domain-containing protein</fullName>
    </submittedName>
</protein>
<sequence length="92" mass="10669">MQNTYASSSALRIMAVSFPRYGVRTFFRNERPVEVSVSADDTNRRHASHGKCDTNRRHAWSRDEHLKVLSWNSGQQFVDYTPRPEASRKEAL</sequence>
<organism evidence="3">
    <name type="scientific">Gongylonema pulchrum</name>
    <dbReference type="NCBI Taxonomy" id="637853"/>
    <lineage>
        <taxon>Eukaryota</taxon>
        <taxon>Metazoa</taxon>
        <taxon>Ecdysozoa</taxon>
        <taxon>Nematoda</taxon>
        <taxon>Chromadorea</taxon>
        <taxon>Rhabditida</taxon>
        <taxon>Spirurina</taxon>
        <taxon>Spiruromorpha</taxon>
        <taxon>Spiruroidea</taxon>
        <taxon>Gongylonematidae</taxon>
        <taxon>Gongylonema</taxon>
    </lineage>
</organism>
<reference evidence="3" key="1">
    <citation type="submission" date="2016-06" db="UniProtKB">
        <authorList>
            <consortium name="WormBaseParasite"/>
        </authorList>
    </citation>
    <scope>IDENTIFICATION</scope>
</reference>
<reference evidence="1 2" key="2">
    <citation type="submission" date="2018-11" db="EMBL/GenBank/DDBJ databases">
        <authorList>
            <consortium name="Pathogen Informatics"/>
        </authorList>
    </citation>
    <scope>NUCLEOTIDE SEQUENCE [LARGE SCALE GENOMIC DNA]</scope>
</reference>